<organism evidence="1 2">
    <name type="scientific">Virgibacillus halodenitrificans</name>
    <name type="common">Bacillus halodenitrificans</name>
    <dbReference type="NCBI Taxonomy" id="1482"/>
    <lineage>
        <taxon>Bacteria</taxon>
        <taxon>Bacillati</taxon>
        <taxon>Bacillota</taxon>
        <taxon>Bacilli</taxon>
        <taxon>Bacillales</taxon>
        <taxon>Bacillaceae</taxon>
        <taxon>Virgibacillus</taxon>
    </lineage>
</organism>
<evidence type="ECO:0000313" key="2">
    <source>
        <dbReference type="Proteomes" id="UP000621631"/>
    </source>
</evidence>
<gene>
    <name evidence="1" type="ORF">IC602_09075</name>
</gene>
<accession>A0ABR7VLG2</accession>
<dbReference type="RefSeq" id="WP_189777956.1">
    <property type="nucleotide sequence ID" value="NZ_JACWEZ010000004.1"/>
</dbReference>
<sequence length="223" mass="26642">MDSKYINTWFTLFLYHELEYFSTYSERIEEFLSQQSTNLEQEFKNQIEALQVESDEEAQTLYEMHYEEEFHSFNNHFPTILRTSLFTTMYSYLEKQLNQLCKMFEKENKVKLSDLKHSGIGRAKNYLSKVCNIDFPSRTDAWNQITNYQKIRNIITHQGNEISIKKSEKTNISLFNSVVGIRLVDRVMHYEVKFDEEFCEGFSKILYSFFASLEESLDEETCE</sequence>
<dbReference type="Proteomes" id="UP000621631">
    <property type="component" value="Unassembled WGS sequence"/>
</dbReference>
<evidence type="ECO:0000313" key="1">
    <source>
        <dbReference type="EMBL" id="MBD1222762.1"/>
    </source>
</evidence>
<evidence type="ECO:0008006" key="3">
    <source>
        <dbReference type="Google" id="ProtNLM"/>
    </source>
</evidence>
<proteinExistence type="predicted"/>
<protein>
    <recommendedName>
        <fullName evidence="3">Cthe-2314-like HEPN domain-containing protein</fullName>
    </recommendedName>
</protein>
<keyword evidence="2" id="KW-1185">Reference proteome</keyword>
<dbReference type="EMBL" id="JACWEZ010000004">
    <property type="protein sequence ID" value="MBD1222762.1"/>
    <property type="molecule type" value="Genomic_DNA"/>
</dbReference>
<name>A0ABR7VLG2_VIRHA</name>
<comment type="caution">
    <text evidence="1">The sequence shown here is derived from an EMBL/GenBank/DDBJ whole genome shotgun (WGS) entry which is preliminary data.</text>
</comment>
<reference evidence="1 2" key="1">
    <citation type="submission" date="2020-09" db="EMBL/GenBank/DDBJ databases">
        <title>Draft Genome Sequences of Oil-Oxidizing Bacteria Halomonas titanicae, Marinobacter lutaoensis, and Virgibacillus halodenitrificans Isolated from Highly Saline Environments.</title>
        <authorList>
            <person name="Grouzdev D.S."/>
            <person name="Sokolova D.S."/>
            <person name="Semenova E.M."/>
            <person name="Borzenkov I.A."/>
            <person name="Bidzhieva S.K."/>
            <person name="Poltaraus A.B."/>
            <person name="Nazina T.N."/>
        </authorList>
    </citation>
    <scope>NUCLEOTIDE SEQUENCE [LARGE SCALE GENOMIC DNA]</scope>
    <source>
        <strain evidence="1 2">VKM B-3472D</strain>
    </source>
</reference>